<keyword evidence="6" id="KW-0964">Secreted</keyword>
<dbReference type="PANTHER" id="PTHR11552:SF147">
    <property type="entry name" value="CHOLINE DEHYDROGENASE, MITOCHONDRIAL"/>
    <property type="match status" value="1"/>
</dbReference>
<dbReference type="GO" id="GO:0033718">
    <property type="term" value="F:pyranose dehydrogenase (acceptor) activity"/>
    <property type="evidence" value="ECO:0007669"/>
    <property type="project" value="UniProtKB-EC"/>
</dbReference>
<feature type="signal peptide" evidence="17">
    <location>
        <begin position="1"/>
        <end position="19"/>
    </location>
</feature>
<evidence type="ECO:0000256" key="6">
    <source>
        <dbReference type="ARBA" id="ARBA00022525"/>
    </source>
</evidence>
<keyword evidence="7" id="KW-0285">Flavoprotein</keyword>
<feature type="domain" description="Glucose-methanol-choline oxidoreductase N-terminal" evidence="18">
    <location>
        <begin position="300"/>
        <end position="314"/>
    </location>
</feature>
<feature type="chain" id="PRO_5040186296" description="pyranose dehydrogenase (acceptor)" evidence="17">
    <location>
        <begin position="20"/>
        <end position="626"/>
    </location>
</feature>
<evidence type="ECO:0000256" key="1">
    <source>
        <dbReference type="ARBA" id="ARBA00001974"/>
    </source>
</evidence>
<evidence type="ECO:0000256" key="11">
    <source>
        <dbReference type="ARBA" id="ARBA00034010"/>
    </source>
</evidence>
<evidence type="ECO:0000256" key="2">
    <source>
        <dbReference type="ARBA" id="ARBA00004613"/>
    </source>
</evidence>
<evidence type="ECO:0000256" key="14">
    <source>
        <dbReference type="ARBA" id="ARBA00034059"/>
    </source>
</evidence>
<evidence type="ECO:0000256" key="10">
    <source>
        <dbReference type="ARBA" id="ARBA00033986"/>
    </source>
</evidence>
<evidence type="ECO:0000256" key="12">
    <source>
        <dbReference type="ARBA" id="ARBA00034029"/>
    </source>
</evidence>
<evidence type="ECO:0000259" key="18">
    <source>
        <dbReference type="PROSITE" id="PS00624"/>
    </source>
</evidence>
<comment type="function">
    <text evidence="9">Catalyzes the single-oxidation or sequential double oxidation reaction of carbohydrates primarily at carbon-2 and/or carbon-3 with the concomitant reduction of the flavin. The enzyme exhibits a broad sugar substrate specificity, oxidizing different aldopyranoses to the corresponding C-1, C-2, C-3 or C-1,2, C-2,3 and C-3,4 (di)dehydro sugars with substrate-specific regioselectivity. Accepts only a narrow range of electron acceptors such as substituted benzoquinones and complexed metal ions and reacts extremely slowly with O(2) as acceptor. May play a role in the natural recycling of plant matter by oxidizing all major monosaccharides in lignocellulose and by reducing quinone compounds or reactive radical species generated during lignin depolymerization.</text>
</comment>
<keyword evidence="20" id="KW-1185">Reference proteome</keyword>
<evidence type="ECO:0000256" key="7">
    <source>
        <dbReference type="ARBA" id="ARBA00022630"/>
    </source>
</evidence>
<comment type="catalytic activity">
    <reaction evidence="11">
        <text>pyranose + acceptor = pyranos-2,3-diulose + reduced acceptor.</text>
        <dbReference type="EC" id="1.1.99.29"/>
    </reaction>
</comment>
<comment type="catalytic activity">
    <reaction evidence="10">
        <text>pyranose + acceptor = pyranos-2-ulose + reduced acceptor.</text>
        <dbReference type="EC" id="1.1.99.29"/>
    </reaction>
</comment>
<comment type="subcellular location">
    <subcellularLocation>
        <location evidence="2">Secreted</location>
    </subcellularLocation>
</comment>
<sequence length="626" mass="68082">MRLLDYSLGIVCFVWTANAAVYTKFEDLPSVSFDYVIVGAGTAGNVLAYRLTEDASASVLVIEAGPSDENVLPAIAPFLAPGLTPNTPYDWNYTTVPRESIDNRSIPYNRGHILGGSSSANYHVHQYGPPDDYDKLAAITGDNGWSWDKIKKYVYKHEKFRKPVQDAGEEKRYIQEDHGTQGIVPVSLPGHHQAVDDLVIAATRELPHDFPYSPDTSGILGLGWAQSTIDNGTRQSSSTTYLRSANSRPNLSVLIETQVLKLLPTSRNGGKPAFRGVLLSNGESTPNYVFAKNEVILSAGSIGTPQLLLLSGIGPKEDLESHGIHTLVDNPSVGHNFSDHIYVPYHFAVRGADTLDDLLRNPALMQAAIGEWMVTQKGPISNGVLNQFGFFRFPSNTSIFDSTPDPATGPNAPHWEMMICNFWLSRVLSIPPTGNFLSLLTVLGAPISRGFVKLSSADPLHKPIIDPQYLTKDYDTAALREAARAMKKFASAKAFSDFIIEPVESSAFDSDETLDDHIRKTVDIVFHAVGTGSMSKDSANWGVVNSKLKVKGTDGLRVVDASVWPFVPSVHTQGPTYLVAERAADIILDEYKSGAWDGLLHLAQNVWSSPDSSPSGSVTLSQLGDL</sequence>
<dbReference type="Gene3D" id="3.30.560.10">
    <property type="entry name" value="Glucose Oxidase, domain 3"/>
    <property type="match status" value="1"/>
</dbReference>
<evidence type="ECO:0000256" key="13">
    <source>
        <dbReference type="ARBA" id="ARBA00034050"/>
    </source>
</evidence>
<evidence type="ECO:0000256" key="3">
    <source>
        <dbReference type="ARBA" id="ARBA00010790"/>
    </source>
</evidence>
<comment type="similarity">
    <text evidence="3">Belongs to the GMC oxidoreductase family.</text>
</comment>
<dbReference type="InterPro" id="IPR007867">
    <property type="entry name" value="GMC_OxRtase_C"/>
</dbReference>
<evidence type="ECO:0000256" key="4">
    <source>
        <dbReference type="ARBA" id="ARBA00011245"/>
    </source>
</evidence>
<dbReference type="InterPro" id="IPR000172">
    <property type="entry name" value="GMC_OxRdtase_N"/>
</dbReference>
<dbReference type="EMBL" id="MU157837">
    <property type="protein sequence ID" value="KAF9531022.1"/>
    <property type="molecule type" value="Genomic_DNA"/>
</dbReference>
<feature type="binding site" evidence="16">
    <location>
        <position position="259"/>
    </location>
    <ligand>
        <name>FAD</name>
        <dbReference type="ChEBI" id="CHEBI:57692"/>
    </ligand>
</feature>
<gene>
    <name evidence="19" type="ORF">CPB83DRAFT_850041</name>
</gene>
<dbReference type="PANTHER" id="PTHR11552">
    <property type="entry name" value="GLUCOSE-METHANOL-CHOLINE GMC OXIDOREDUCTASE"/>
    <property type="match status" value="1"/>
</dbReference>
<evidence type="ECO:0000256" key="5">
    <source>
        <dbReference type="ARBA" id="ARBA00013177"/>
    </source>
</evidence>
<dbReference type="PROSITE" id="PS00624">
    <property type="entry name" value="GMC_OXRED_2"/>
    <property type="match status" value="1"/>
</dbReference>
<keyword evidence="17" id="KW-0732">Signal</keyword>
<evidence type="ECO:0000256" key="9">
    <source>
        <dbReference type="ARBA" id="ARBA00024699"/>
    </source>
</evidence>
<evidence type="ECO:0000313" key="20">
    <source>
        <dbReference type="Proteomes" id="UP000807306"/>
    </source>
</evidence>
<dbReference type="Proteomes" id="UP000807306">
    <property type="component" value="Unassembled WGS sequence"/>
</dbReference>
<feature type="active site" description="Proton acceptor" evidence="15">
    <location>
        <position position="571"/>
    </location>
</feature>
<feature type="binding site" evidence="16">
    <location>
        <begin position="121"/>
        <end position="124"/>
    </location>
    <ligand>
        <name>FAD</name>
        <dbReference type="ChEBI" id="CHEBI:57692"/>
    </ligand>
</feature>
<dbReference type="Pfam" id="PF05199">
    <property type="entry name" value="GMC_oxred_C"/>
    <property type="match status" value="1"/>
</dbReference>
<name>A0A9P6EL17_9AGAR</name>
<dbReference type="Pfam" id="PF00732">
    <property type="entry name" value="GMC_oxred_N"/>
    <property type="match status" value="1"/>
</dbReference>
<proteinExistence type="inferred from homology"/>
<dbReference type="AlphaFoldDB" id="A0A9P6EL17"/>
<accession>A0A9P6EL17</accession>
<dbReference type="PIRSF" id="PIRSF000137">
    <property type="entry name" value="Alcohol_oxidase"/>
    <property type="match status" value="1"/>
</dbReference>
<dbReference type="Gene3D" id="3.50.50.60">
    <property type="entry name" value="FAD/NAD(P)-binding domain"/>
    <property type="match status" value="1"/>
</dbReference>
<evidence type="ECO:0000256" key="8">
    <source>
        <dbReference type="ARBA" id="ARBA00022827"/>
    </source>
</evidence>
<dbReference type="EC" id="1.1.99.29" evidence="5"/>
<comment type="catalytic activity">
    <reaction evidence="12">
        <text>pyranose + acceptor = pyranos-3-ulose + reduced acceptor.</text>
        <dbReference type="EC" id="1.1.99.29"/>
    </reaction>
</comment>
<dbReference type="SUPFAM" id="SSF51905">
    <property type="entry name" value="FAD/NAD(P)-binding domain"/>
    <property type="match status" value="1"/>
</dbReference>
<evidence type="ECO:0000313" key="19">
    <source>
        <dbReference type="EMBL" id="KAF9531022.1"/>
    </source>
</evidence>
<dbReference type="GO" id="GO:0005576">
    <property type="term" value="C:extracellular region"/>
    <property type="evidence" value="ECO:0007669"/>
    <property type="project" value="UniProtKB-SubCell"/>
</dbReference>
<dbReference type="GO" id="GO:0050660">
    <property type="term" value="F:flavin adenine dinucleotide binding"/>
    <property type="evidence" value="ECO:0007669"/>
    <property type="project" value="InterPro"/>
</dbReference>
<dbReference type="OrthoDB" id="269227at2759"/>
<comment type="cofactor">
    <cofactor evidence="1 16">
        <name>FAD</name>
        <dbReference type="ChEBI" id="CHEBI:57692"/>
    </cofactor>
</comment>
<dbReference type="InterPro" id="IPR036188">
    <property type="entry name" value="FAD/NAD-bd_sf"/>
</dbReference>
<comment type="subunit">
    <text evidence="4">Monomer.</text>
</comment>
<organism evidence="19 20">
    <name type="scientific">Crepidotus variabilis</name>
    <dbReference type="NCBI Taxonomy" id="179855"/>
    <lineage>
        <taxon>Eukaryota</taxon>
        <taxon>Fungi</taxon>
        <taxon>Dikarya</taxon>
        <taxon>Basidiomycota</taxon>
        <taxon>Agaricomycotina</taxon>
        <taxon>Agaricomycetes</taxon>
        <taxon>Agaricomycetidae</taxon>
        <taxon>Agaricales</taxon>
        <taxon>Agaricineae</taxon>
        <taxon>Crepidotaceae</taxon>
        <taxon>Crepidotus</taxon>
    </lineage>
</organism>
<evidence type="ECO:0000256" key="15">
    <source>
        <dbReference type="PIRSR" id="PIRSR000137-1"/>
    </source>
</evidence>
<reference evidence="19" key="1">
    <citation type="submission" date="2020-11" db="EMBL/GenBank/DDBJ databases">
        <authorList>
            <consortium name="DOE Joint Genome Institute"/>
            <person name="Ahrendt S."/>
            <person name="Riley R."/>
            <person name="Andreopoulos W."/>
            <person name="Labutti K."/>
            <person name="Pangilinan J."/>
            <person name="Ruiz-Duenas F.J."/>
            <person name="Barrasa J.M."/>
            <person name="Sanchez-Garcia M."/>
            <person name="Camarero S."/>
            <person name="Miyauchi S."/>
            <person name="Serrano A."/>
            <person name="Linde D."/>
            <person name="Babiker R."/>
            <person name="Drula E."/>
            <person name="Ayuso-Fernandez I."/>
            <person name="Pacheco R."/>
            <person name="Padilla G."/>
            <person name="Ferreira P."/>
            <person name="Barriuso J."/>
            <person name="Kellner H."/>
            <person name="Castanera R."/>
            <person name="Alfaro M."/>
            <person name="Ramirez L."/>
            <person name="Pisabarro A.G."/>
            <person name="Kuo A."/>
            <person name="Tritt A."/>
            <person name="Lipzen A."/>
            <person name="He G."/>
            <person name="Yan M."/>
            <person name="Ng V."/>
            <person name="Cullen D."/>
            <person name="Martin F."/>
            <person name="Rosso M.-N."/>
            <person name="Henrissat B."/>
            <person name="Hibbett D."/>
            <person name="Martinez A.T."/>
            <person name="Grigoriev I.V."/>
        </authorList>
    </citation>
    <scope>NUCLEOTIDE SEQUENCE</scope>
    <source>
        <strain evidence="19">CBS 506.95</strain>
    </source>
</reference>
<evidence type="ECO:0000256" key="16">
    <source>
        <dbReference type="PIRSR" id="PIRSR000137-2"/>
    </source>
</evidence>
<comment type="caution">
    <text evidence="19">The sequence shown here is derived from an EMBL/GenBank/DDBJ whole genome shotgun (WGS) entry which is preliminary data.</text>
</comment>
<dbReference type="InterPro" id="IPR012132">
    <property type="entry name" value="GMC_OxRdtase"/>
</dbReference>
<comment type="catalytic activity">
    <reaction evidence="13">
        <text>a pyranoside + acceptor = a pyranosid-3-ulose + reduced acceptor.</text>
        <dbReference type="EC" id="1.1.99.29"/>
    </reaction>
</comment>
<keyword evidence="8 16" id="KW-0274">FAD</keyword>
<protein>
    <recommendedName>
        <fullName evidence="5">pyranose dehydrogenase (acceptor)</fullName>
        <ecNumber evidence="5">1.1.99.29</ecNumber>
    </recommendedName>
</protein>
<evidence type="ECO:0000256" key="17">
    <source>
        <dbReference type="SAM" id="SignalP"/>
    </source>
</evidence>
<dbReference type="SUPFAM" id="SSF54373">
    <property type="entry name" value="FAD-linked reductases, C-terminal domain"/>
    <property type="match status" value="1"/>
</dbReference>
<comment type="catalytic activity">
    <reaction evidence="14">
        <text>a pyranoside + acceptor = a pyranosid-3,4-diulose + reduced acceptor.</text>
        <dbReference type="EC" id="1.1.99.29"/>
    </reaction>
</comment>
<feature type="active site" description="Proton donor" evidence="15">
    <location>
        <position position="527"/>
    </location>
</feature>